<organism evidence="11 12">
    <name type="scientific">Candidatus Kaiserbacteria bacterium RIFCSPLOWO2_01_FULL_51_21</name>
    <dbReference type="NCBI Taxonomy" id="1798508"/>
    <lineage>
        <taxon>Bacteria</taxon>
        <taxon>Candidatus Kaiseribacteriota</taxon>
    </lineage>
</organism>
<dbReference type="GO" id="GO:0005524">
    <property type="term" value="F:ATP binding"/>
    <property type="evidence" value="ECO:0007669"/>
    <property type="project" value="UniProtKB-KW"/>
</dbReference>
<comment type="caution">
    <text evidence="7">Lacks conserved residue(s) required for the propagation of feature annotation.</text>
</comment>
<comment type="subunit">
    <text evidence="7">Monomer.</text>
</comment>
<reference evidence="11 12" key="1">
    <citation type="journal article" date="2016" name="Nat. Commun.">
        <title>Thousands of microbial genomes shed light on interconnected biogeochemical processes in an aquifer system.</title>
        <authorList>
            <person name="Anantharaman K."/>
            <person name="Brown C.T."/>
            <person name="Hug L.A."/>
            <person name="Sharon I."/>
            <person name="Castelle C.J."/>
            <person name="Probst A.J."/>
            <person name="Thomas B.C."/>
            <person name="Singh A."/>
            <person name="Wilkins M.J."/>
            <person name="Karaoz U."/>
            <person name="Brodie E.L."/>
            <person name="Williams K.H."/>
            <person name="Hubbard S.S."/>
            <person name="Banfield J.F."/>
        </authorList>
    </citation>
    <scope>NUCLEOTIDE SEQUENCE [LARGE SCALE GENOMIC DNA]</scope>
</reference>
<dbReference type="AlphaFoldDB" id="A0A1F6ECL0"/>
<feature type="binding site" evidence="8">
    <location>
        <position position="39"/>
    </location>
    <ligand>
        <name>(2R)-3-phosphoglycerate</name>
        <dbReference type="ChEBI" id="CHEBI:58272"/>
    </ligand>
</feature>
<dbReference type="InterPro" id="IPR015824">
    <property type="entry name" value="Phosphoglycerate_kinase_N"/>
</dbReference>
<dbReference type="PANTHER" id="PTHR11406">
    <property type="entry name" value="PHOSPHOGLYCERATE KINASE"/>
    <property type="match status" value="1"/>
</dbReference>
<evidence type="ECO:0000256" key="10">
    <source>
        <dbReference type="RuleBase" id="RU000532"/>
    </source>
</evidence>
<comment type="subcellular location">
    <subcellularLocation>
        <location evidence="7">Cytoplasm</location>
    </subcellularLocation>
</comment>
<evidence type="ECO:0000256" key="1">
    <source>
        <dbReference type="ARBA" id="ARBA00000642"/>
    </source>
</evidence>
<dbReference type="PANTHER" id="PTHR11406:SF23">
    <property type="entry name" value="PHOSPHOGLYCERATE KINASE 1, CHLOROPLASTIC-RELATED"/>
    <property type="match status" value="1"/>
</dbReference>
<keyword evidence="6 7" id="KW-0067">ATP-binding</keyword>
<dbReference type="HAMAP" id="MF_00145">
    <property type="entry name" value="Phosphoglyc_kinase"/>
    <property type="match status" value="1"/>
</dbReference>
<accession>A0A1F6ECL0</accession>
<name>A0A1F6ECL0_9BACT</name>
<dbReference type="GO" id="GO:0043531">
    <property type="term" value="F:ADP binding"/>
    <property type="evidence" value="ECO:0007669"/>
    <property type="project" value="TreeGrafter"/>
</dbReference>
<dbReference type="Pfam" id="PF00162">
    <property type="entry name" value="PGK"/>
    <property type="match status" value="1"/>
</dbReference>
<keyword evidence="7" id="KW-0963">Cytoplasm</keyword>
<dbReference type="Gene3D" id="3.40.50.1260">
    <property type="entry name" value="Phosphoglycerate kinase, N-terminal domain"/>
    <property type="match status" value="2"/>
</dbReference>
<dbReference type="PIRSF" id="PIRSF000724">
    <property type="entry name" value="Pgk"/>
    <property type="match status" value="1"/>
</dbReference>
<dbReference type="GO" id="GO:0004618">
    <property type="term" value="F:phosphoglycerate kinase activity"/>
    <property type="evidence" value="ECO:0007669"/>
    <property type="project" value="UniProtKB-UniRule"/>
</dbReference>
<comment type="pathway">
    <text evidence="7">Carbohydrate degradation; glycolysis; pyruvate from D-glyceraldehyde 3-phosphate: step 2/5.</text>
</comment>
<evidence type="ECO:0000256" key="5">
    <source>
        <dbReference type="ARBA" id="ARBA00022777"/>
    </source>
</evidence>
<feature type="binding site" evidence="8">
    <location>
        <position position="113"/>
    </location>
    <ligand>
        <name>(2R)-3-phosphoglycerate</name>
        <dbReference type="ChEBI" id="CHEBI:58272"/>
    </ligand>
</feature>
<keyword evidence="4 7" id="KW-0547">Nucleotide-binding</keyword>
<feature type="binding site" evidence="7">
    <location>
        <position position="39"/>
    </location>
    <ligand>
        <name>substrate</name>
    </ligand>
</feature>
<dbReference type="InterPro" id="IPR015911">
    <property type="entry name" value="Phosphoglycerate_kinase_CS"/>
</dbReference>
<feature type="binding site" evidence="7 8">
    <location>
        <begin position="24"/>
        <end position="26"/>
    </location>
    <ligand>
        <name>substrate</name>
    </ligand>
</feature>
<keyword evidence="7" id="KW-0324">Glycolysis</keyword>
<gene>
    <name evidence="7" type="primary">pgk</name>
    <name evidence="11" type="ORF">A3A35_01575</name>
</gene>
<comment type="caution">
    <text evidence="11">The sequence shown here is derived from an EMBL/GenBank/DDBJ whole genome shotgun (WGS) entry which is preliminary data.</text>
</comment>
<dbReference type="EC" id="2.7.2.3" evidence="2 7"/>
<dbReference type="InterPro" id="IPR036043">
    <property type="entry name" value="Phosphoglycerate_kinase_sf"/>
</dbReference>
<feature type="binding site" evidence="7">
    <location>
        <position position="146"/>
    </location>
    <ligand>
        <name>substrate</name>
    </ligand>
</feature>
<dbReference type="GO" id="GO:0005829">
    <property type="term" value="C:cytosol"/>
    <property type="evidence" value="ECO:0007669"/>
    <property type="project" value="TreeGrafter"/>
</dbReference>
<keyword evidence="3 7" id="KW-0808">Transferase</keyword>
<dbReference type="GO" id="GO:0006094">
    <property type="term" value="P:gluconeogenesis"/>
    <property type="evidence" value="ECO:0007669"/>
    <property type="project" value="TreeGrafter"/>
</dbReference>
<proteinExistence type="inferred from homology"/>
<evidence type="ECO:0000256" key="8">
    <source>
        <dbReference type="PIRSR" id="PIRSR000724-1"/>
    </source>
</evidence>
<dbReference type="GO" id="GO:0006096">
    <property type="term" value="P:glycolytic process"/>
    <property type="evidence" value="ECO:0007669"/>
    <property type="project" value="UniProtKB-UniRule"/>
</dbReference>
<evidence type="ECO:0000313" key="11">
    <source>
        <dbReference type="EMBL" id="OGG71414.1"/>
    </source>
</evidence>
<evidence type="ECO:0000256" key="3">
    <source>
        <dbReference type="ARBA" id="ARBA00022679"/>
    </source>
</evidence>
<evidence type="ECO:0000256" key="2">
    <source>
        <dbReference type="ARBA" id="ARBA00013061"/>
    </source>
</evidence>
<feature type="binding site" evidence="7 9">
    <location>
        <begin position="333"/>
        <end position="336"/>
    </location>
    <ligand>
        <name>ATP</name>
        <dbReference type="ChEBI" id="CHEBI:30616"/>
    </ligand>
</feature>
<dbReference type="InterPro" id="IPR001576">
    <property type="entry name" value="Phosphoglycerate_kinase"/>
</dbReference>
<comment type="similarity">
    <text evidence="7 10">Belongs to the phosphoglycerate kinase family.</text>
</comment>
<feature type="binding site" evidence="7 9">
    <location>
        <position position="195"/>
    </location>
    <ligand>
        <name>ATP</name>
        <dbReference type="ChEBI" id="CHEBI:30616"/>
    </ligand>
</feature>
<dbReference type="STRING" id="1798508.A3A35_01575"/>
<feature type="binding site" evidence="7 8">
    <location>
        <begin position="62"/>
        <end position="65"/>
    </location>
    <ligand>
        <name>substrate</name>
    </ligand>
</feature>
<dbReference type="Proteomes" id="UP000179115">
    <property type="component" value="Unassembled WGS sequence"/>
</dbReference>
<comment type="catalytic activity">
    <reaction evidence="1 7 10">
        <text>(2R)-3-phosphoglycerate + ATP = (2R)-3-phospho-glyceroyl phosphate + ADP</text>
        <dbReference type="Rhea" id="RHEA:14801"/>
        <dbReference type="ChEBI" id="CHEBI:30616"/>
        <dbReference type="ChEBI" id="CHEBI:57604"/>
        <dbReference type="ChEBI" id="CHEBI:58272"/>
        <dbReference type="ChEBI" id="CHEBI:456216"/>
        <dbReference type="EC" id="2.7.2.3"/>
    </reaction>
</comment>
<evidence type="ECO:0000256" key="4">
    <source>
        <dbReference type="ARBA" id="ARBA00022741"/>
    </source>
</evidence>
<dbReference type="UniPathway" id="UPA00109">
    <property type="reaction ID" value="UER00185"/>
</dbReference>
<evidence type="ECO:0000256" key="9">
    <source>
        <dbReference type="PIRSR" id="PIRSR000724-2"/>
    </source>
</evidence>
<feature type="binding site" evidence="7">
    <location>
        <position position="113"/>
    </location>
    <ligand>
        <name>substrate</name>
    </ligand>
</feature>
<feature type="binding site" evidence="8">
    <location>
        <position position="146"/>
    </location>
    <ligand>
        <name>(2R)-3-phosphoglycerate</name>
        <dbReference type="ChEBI" id="CHEBI:58272"/>
    </ligand>
</feature>
<dbReference type="PROSITE" id="PS00111">
    <property type="entry name" value="PGLYCERATE_KINASE"/>
    <property type="match status" value="1"/>
</dbReference>
<dbReference type="PRINTS" id="PR00477">
    <property type="entry name" value="PHGLYCKINASE"/>
</dbReference>
<keyword evidence="5 7" id="KW-0418">Kinase</keyword>
<evidence type="ECO:0000256" key="7">
    <source>
        <dbReference type="HAMAP-Rule" id="MF_00145"/>
    </source>
</evidence>
<sequence>MPKALPDIRAAENLQGKRVLLRADLNVPVEGGRVLDIFRLRQSLETIEFLRRAGARIILVSHLGRSGATLLPVAEALSQFLPISFVPDILGARAKVARAALKNGEVLLLENLRSDPREEKNDPQFAKELASLAECFVNDAFGVSHRNHASITGVPTLLQSYAGLELQKEIAELSNALHPPSPSLCIIGGAKFETKGPLIEKFLKSYDYVFVGGAIANDVFKAQGKEVGMSRVSPERHDFLKILRNKKLLLPSDVVVVEVNGKNTLKNISDVMPSDTIMDVGPQTISTVSELLSKMKFVLWNGPLGNYEHGFVNQTEALAEAIAASGVYSVVGGGDTIAAIGKLGLESRFSFVSTGGGAMLEFLYKGTLPGLQALYEKN</sequence>
<feature type="binding site" evidence="7 9">
    <location>
        <position position="308"/>
    </location>
    <ligand>
        <name>ATP</name>
        <dbReference type="ChEBI" id="CHEBI:30616"/>
    </ligand>
</feature>
<evidence type="ECO:0000313" key="12">
    <source>
        <dbReference type="Proteomes" id="UP000179115"/>
    </source>
</evidence>
<evidence type="ECO:0000256" key="6">
    <source>
        <dbReference type="ARBA" id="ARBA00022840"/>
    </source>
</evidence>
<dbReference type="SUPFAM" id="SSF53748">
    <property type="entry name" value="Phosphoglycerate kinase"/>
    <property type="match status" value="1"/>
</dbReference>
<protein>
    <recommendedName>
        <fullName evidence="2 7">Phosphoglycerate kinase</fullName>
        <ecNumber evidence="2 7">2.7.2.3</ecNumber>
    </recommendedName>
</protein>
<dbReference type="EMBL" id="MFLV01000023">
    <property type="protein sequence ID" value="OGG71414.1"/>
    <property type="molecule type" value="Genomic_DNA"/>
</dbReference>